<name>A0A414ZRJ4_9FIRM</name>
<accession>A0A414ZRJ4</accession>
<organism evidence="1 2">
    <name type="scientific">Agathobacter rectalis</name>
    <dbReference type="NCBI Taxonomy" id="39491"/>
    <lineage>
        <taxon>Bacteria</taxon>
        <taxon>Bacillati</taxon>
        <taxon>Bacillota</taxon>
        <taxon>Clostridia</taxon>
        <taxon>Lachnospirales</taxon>
        <taxon>Lachnospiraceae</taxon>
        <taxon>Agathobacter</taxon>
    </lineage>
</organism>
<dbReference type="Pfam" id="PF11750">
    <property type="entry name" value="DUF3307"/>
    <property type="match status" value="1"/>
</dbReference>
<evidence type="ECO:0000313" key="2">
    <source>
        <dbReference type="Proteomes" id="UP000285865"/>
    </source>
</evidence>
<dbReference type="EMBL" id="QRKN01000001">
    <property type="protein sequence ID" value="RHI25883.1"/>
    <property type="molecule type" value="Genomic_DNA"/>
</dbReference>
<proteinExistence type="predicted"/>
<evidence type="ECO:0000313" key="1">
    <source>
        <dbReference type="EMBL" id="RHI25883.1"/>
    </source>
</evidence>
<sequence>MNLNLHTIVLIVLCHLIGDYVLQCDFIAQTKGKNWYHLFVHCALYCVPFLIAFGWTWQLAVIFISHLIIDPLKARWNKITYTTDQTLHYIIGMLYLIG</sequence>
<reference evidence="1 2" key="1">
    <citation type="submission" date="2018-08" db="EMBL/GenBank/DDBJ databases">
        <title>A genome reference for cultivated species of the human gut microbiota.</title>
        <authorList>
            <person name="Zou Y."/>
            <person name="Xue W."/>
            <person name="Luo G."/>
        </authorList>
    </citation>
    <scope>NUCLEOTIDE SEQUENCE [LARGE SCALE GENOMIC DNA]</scope>
    <source>
        <strain evidence="1 2">AM16-11</strain>
    </source>
</reference>
<protein>
    <submittedName>
        <fullName evidence="1">DUF3307 domain-containing protein</fullName>
    </submittedName>
</protein>
<gene>
    <name evidence="1" type="ORF">DW172_02905</name>
</gene>
<dbReference type="Proteomes" id="UP000285865">
    <property type="component" value="Unassembled WGS sequence"/>
</dbReference>
<comment type="caution">
    <text evidence="1">The sequence shown here is derived from an EMBL/GenBank/DDBJ whole genome shotgun (WGS) entry which is preliminary data.</text>
</comment>
<dbReference type="AlphaFoldDB" id="A0A414ZRJ4"/>
<dbReference type="InterPro" id="IPR021737">
    <property type="entry name" value="Phage_phiKZ_Orf197"/>
</dbReference>